<sequence>MAELREIHLCRYNLRRSAFEIVMVDHSNYLFNFKPRVRNQVYGNIMSLHLPQLGYRKGRSPAEVFQFSGLKEASQQGLCRWANREISNFEYLMRLNTIAGRTYNDLNQYPVFPWILADYTSKRLNLDDENTFRNLSLPVGLVNPGNIPIVREKYDSFEDPSGMILKFHYGTHYSSGAGVMHYLMRCEPYTSLHIQLQGNRICVGSRVSVVIDDQGSMLARVTSRTRIGSLGFDVADRQFNSIPNAWNFMLVSHNDNRELIPEFFFLPDFLRNDNRTFTGQSPTTYSSVRKERTQRLFPFITFKNTSSSVKCLSPFVHQSSACKKPTIHTLWD</sequence>
<dbReference type="Gene3D" id="1.10.1540.10">
    <property type="entry name" value="BEACH domain"/>
    <property type="match status" value="1"/>
</dbReference>
<feature type="domain" description="BEACH" evidence="1">
    <location>
        <begin position="66"/>
        <end position="332"/>
    </location>
</feature>
<keyword evidence="4" id="KW-1185">Reference proteome</keyword>
<reference evidence="3 4" key="1">
    <citation type="submission" date="2018-11" db="EMBL/GenBank/DDBJ databases">
        <authorList>
            <consortium name="Pathogen Informatics"/>
        </authorList>
    </citation>
    <scope>NUCLEOTIDE SEQUENCE [LARGE SCALE GENOMIC DNA]</scope>
</reference>
<dbReference type="PANTHER" id="PTHR13743:SF112">
    <property type="entry name" value="BEACH DOMAIN-CONTAINING PROTEIN"/>
    <property type="match status" value="1"/>
</dbReference>
<feature type="domain" description="BEACH-type PH" evidence="2">
    <location>
        <begin position="1"/>
        <end position="46"/>
    </location>
</feature>
<dbReference type="AlphaFoldDB" id="A0A3P6TI58"/>
<protein>
    <recommendedName>
        <fullName evidence="5">BEACH domain-containing protein</fullName>
    </recommendedName>
</protein>
<dbReference type="CDD" id="cd06071">
    <property type="entry name" value="Beach"/>
    <property type="match status" value="1"/>
</dbReference>
<dbReference type="SUPFAM" id="SSF81837">
    <property type="entry name" value="BEACH domain"/>
    <property type="match status" value="1"/>
</dbReference>
<dbReference type="OrthoDB" id="26681at2759"/>
<dbReference type="SMART" id="SM01026">
    <property type="entry name" value="Beach"/>
    <property type="match status" value="1"/>
</dbReference>
<gene>
    <name evidence="3" type="ORF">DILT_LOCUS4069</name>
</gene>
<dbReference type="PROSITE" id="PS51783">
    <property type="entry name" value="PH_BEACH"/>
    <property type="match status" value="1"/>
</dbReference>
<dbReference type="InterPro" id="IPR023362">
    <property type="entry name" value="PH-BEACH_dom"/>
</dbReference>
<dbReference type="PROSITE" id="PS50197">
    <property type="entry name" value="BEACH"/>
    <property type="match status" value="1"/>
</dbReference>
<evidence type="ECO:0000259" key="2">
    <source>
        <dbReference type="PROSITE" id="PS51783"/>
    </source>
</evidence>
<dbReference type="EMBL" id="UYRU01044780">
    <property type="protein sequence ID" value="VDK87726.1"/>
    <property type="molecule type" value="Genomic_DNA"/>
</dbReference>
<evidence type="ECO:0000259" key="1">
    <source>
        <dbReference type="PROSITE" id="PS50197"/>
    </source>
</evidence>
<dbReference type="InterPro" id="IPR011993">
    <property type="entry name" value="PH-like_dom_sf"/>
</dbReference>
<dbReference type="Proteomes" id="UP000281553">
    <property type="component" value="Unassembled WGS sequence"/>
</dbReference>
<proteinExistence type="predicted"/>
<dbReference type="Gene3D" id="2.30.29.30">
    <property type="entry name" value="Pleckstrin-homology domain (PH domain)/Phosphotyrosine-binding domain (PTB)"/>
    <property type="match status" value="1"/>
</dbReference>
<dbReference type="SUPFAM" id="SSF50729">
    <property type="entry name" value="PH domain-like"/>
    <property type="match status" value="1"/>
</dbReference>
<accession>A0A3P6TI58</accession>
<dbReference type="Pfam" id="PF02138">
    <property type="entry name" value="Beach"/>
    <property type="match status" value="2"/>
</dbReference>
<dbReference type="InterPro" id="IPR036372">
    <property type="entry name" value="BEACH_dom_sf"/>
</dbReference>
<dbReference type="Pfam" id="PF14844">
    <property type="entry name" value="PH_BEACH"/>
    <property type="match status" value="1"/>
</dbReference>
<dbReference type="InterPro" id="IPR000409">
    <property type="entry name" value="BEACH_dom"/>
</dbReference>
<evidence type="ECO:0000313" key="3">
    <source>
        <dbReference type="EMBL" id="VDK87726.1"/>
    </source>
</evidence>
<evidence type="ECO:0000313" key="4">
    <source>
        <dbReference type="Proteomes" id="UP000281553"/>
    </source>
</evidence>
<evidence type="ECO:0008006" key="5">
    <source>
        <dbReference type="Google" id="ProtNLM"/>
    </source>
</evidence>
<name>A0A3P6TI58_DIBLA</name>
<dbReference type="PANTHER" id="PTHR13743">
    <property type="entry name" value="BEIGE/BEACH-RELATED"/>
    <property type="match status" value="1"/>
</dbReference>
<organism evidence="3 4">
    <name type="scientific">Dibothriocephalus latus</name>
    <name type="common">Fish tapeworm</name>
    <name type="synonym">Diphyllobothrium latum</name>
    <dbReference type="NCBI Taxonomy" id="60516"/>
    <lineage>
        <taxon>Eukaryota</taxon>
        <taxon>Metazoa</taxon>
        <taxon>Spiralia</taxon>
        <taxon>Lophotrochozoa</taxon>
        <taxon>Platyhelminthes</taxon>
        <taxon>Cestoda</taxon>
        <taxon>Eucestoda</taxon>
        <taxon>Diphyllobothriidea</taxon>
        <taxon>Diphyllobothriidae</taxon>
        <taxon>Dibothriocephalus</taxon>
    </lineage>
</organism>
<dbReference type="InterPro" id="IPR050865">
    <property type="entry name" value="BEACH_Domain"/>
</dbReference>